<dbReference type="PANTHER" id="PTHR42866">
    <property type="entry name" value="3-DEOXY-MANNO-OCTULOSONATE CYTIDYLYLTRANSFERASE"/>
    <property type="match status" value="1"/>
</dbReference>
<organism evidence="1 2">
    <name type="scientific">Adhaeribacter rhizoryzae</name>
    <dbReference type="NCBI Taxonomy" id="2607907"/>
    <lineage>
        <taxon>Bacteria</taxon>
        <taxon>Pseudomonadati</taxon>
        <taxon>Bacteroidota</taxon>
        <taxon>Cytophagia</taxon>
        <taxon>Cytophagales</taxon>
        <taxon>Hymenobacteraceae</taxon>
        <taxon>Adhaeribacter</taxon>
    </lineage>
</organism>
<dbReference type="GO" id="GO:0005829">
    <property type="term" value="C:cytosol"/>
    <property type="evidence" value="ECO:0007669"/>
    <property type="project" value="TreeGrafter"/>
</dbReference>
<protein>
    <submittedName>
        <fullName evidence="1">Acylneuraminate cytidylyltransferase</fullName>
    </submittedName>
</protein>
<dbReference type="InterPro" id="IPR029044">
    <property type="entry name" value="Nucleotide-diphossugar_trans"/>
</dbReference>
<dbReference type="CDD" id="cd02518">
    <property type="entry name" value="GT2_SpsF"/>
    <property type="match status" value="1"/>
</dbReference>
<name>A0A5M6DB29_9BACT</name>
<dbReference type="Proteomes" id="UP000323426">
    <property type="component" value="Unassembled WGS sequence"/>
</dbReference>
<dbReference type="SUPFAM" id="SSF53448">
    <property type="entry name" value="Nucleotide-diphospho-sugar transferases"/>
    <property type="match status" value="1"/>
</dbReference>
<accession>A0A5M6DB29</accession>
<keyword evidence="2" id="KW-1185">Reference proteome</keyword>
<dbReference type="RefSeq" id="WP_150089018.1">
    <property type="nucleotide sequence ID" value="NZ_VWSF01000010.1"/>
</dbReference>
<evidence type="ECO:0000313" key="1">
    <source>
        <dbReference type="EMBL" id="KAA5544768.1"/>
    </source>
</evidence>
<dbReference type="PANTHER" id="PTHR42866:SF1">
    <property type="entry name" value="SPORE COAT POLYSACCHARIDE BIOSYNTHESIS PROTEIN SPSF"/>
    <property type="match status" value="1"/>
</dbReference>
<reference evidence="1 2" key="1">
    <citation type="submission" date="2019-09" db="EMBL/GenBank/DDBJ databases">
        <title>Genome sequence and assembly of Adhaeribacter sp.</title>
        <authorList>
            <person name="Chhetri G."/>
        </authorList>
    </citation>
    <scope>NUCLEOTIDE SEQUENCE [LARGE SCALE GENOMIC DNA]</scope>
    <source>
        <strain evidence="1 2">DK36</strain>
    </source>
</reference>
<dbReference type="Gene3D" id="3.90.550.10">
    <property type="entry name" value="Spore Coat Polysaccharide Biosynthesis Protein SpsA, Chain A"/>
    <property type="match status" value="1"/>
</dbReference>
<keyword evidence="1" id="KW-0548">Nucleotidyltransferase</keyword>
<dbReference type="InterPro" id="IPR003329">
    <property type="entry name" value="Cytidylyl_trans"/>
</dbReference>
<dbReference type="GO" id="GO:0016779">
    <property type="term" value="F:nucleotidyltransferase activity"/>
    <property type="evidence" value="ECO:0007669"/>
    <property type="project" value="UniProtKB-KW"/>
</dbReference>
<dbReference type="AlphaFoldDB" id="A0A5M6DB29"/>
<dbReference type="EMBL" id="VWSF01000010">
    <property type="protein sequence ID" value="KAA5544768.1"/>
    <property type="molecule type" value="Genomic_DNA"/>
</dbReference>
<proteinExistence type="predicted"/>
<keyword evidence="1" id="KW-0808">Transferase</keyword>
<comment type="caution">
    <text evidence="1">The sequence shown here is derived from an EMBL/GenBank/DDBJ whole genome shotgun (WGS) entry which is preliminary data.</text>
</comment>
<dbReference type="Pfam" id="PF02348">
    <property type="entry name" value="CTP_transf_3"/>
    <property type="match status" value="1"/>
</dbReference>
<gene>
    <name evidence="1" type="ORF">F0145_13865</name>
</gene>
<sequence>MSNLLNIGIITQARMTSTRLPGKVLLFLGSKPILQYHLDRLQQSNLPIFIATTTNHSDDPLVGFAQAHQIPFYRGDEQNVLSRYYECAKQNNLDVIVRVTSDCPLIDGNLIAAAVQEYLQTPDKQLYLSNCLVRTYPRGFDFEIFSFALLEEAYLKANITSDLEHVTPYINQNKSGQVHFSHFTQPEDKSQYRITLDTPEDFALIRILIQQYKAHQLSANEIIALLDAHPELVRINAAVEQKKV</sequence>
<evidence type="ECO:0000313" key="2">
    <source>
        <dbReference type="Proteomes" id="UP000323426"/>
    </source>
</evidence>